<evidence type="ECO:0000256" key="1">
    <source>
        <dbReference type="SAM" id="Phobius"/>
    </source>
</evidence>
<sequence>MSSLCLIAWIASMKSKNIFHIFMSVTWLSGLIYYMLGQLLETRDSVCTHSQISNNLAFDRGHAEDSQLLLDLGFTENPHLYPEAYRINDNLPVFILTLEKHQVDSLYGFISNFKFYYPGKRLIIYSIDLQEEEIDVVKETCHCQVRHVDWERYPSHVHNKQHFHAYRPILIQETLMEFGIVFWCDVMMRFMSSDLSPYMTQAKRSGVITWWRQQYPTSALTHYNMFRYFNTNNTNFYFQRAAQPNMALLVNSRRVHTELMLPWIRCCLDRECIAPRGSQPGGCNFMHKPKYIYAGCHHYDISAYNIILGQMFEMETPYLGSDKLFTTVN</sequence>
<evidence type="ECO:0000313" key="2">
    <source>
        <dbReference type="EMBL" id="KAK2151244.1"/>
    </source>
</evidence>
<name>A0AAD9JE58_9ANNE</name>
<dbReference type="AlphaFoldDB" id="A0AAD9JE58"/>
<protein>
    <submittedName>
        <fullName evidence="2">Uncharacterized protein</fullName>
    </submittedName>
</protein>
<dbReference type="PANTHER" id="PTHR31389">
    <property type="entry name" value="LD39211P"/>
    <property type="match status" value="1"/>
</dbReference>
<dbReference type="EMBL" id="JAODUP010000371">
    <property type="protein sequence ID" value="KAK2151244.1"/>
    <property type="molecule type" value="Genomic_DNA"/>
</dbReference>
<dbReference type="Pfam" id="PF07801">
    <property type="entry name" value="DUF1647"/>
    <property type="match status" value="1"/>
</dbReference>
<proteinExistence type="predicted"/>
<comment type="caution">
    <text evidence="2">The sequence shown here is derived from an EMBL/GenBank/DDBJ whole genome shotgun (WGS) entry which is preliminary data.</text>
</comment>
<organism evidence="2 3">
    <name type="scientific">Paralvinella palmiformis</name>
    <dbReference type="NCBI Taxonomy" id="53620"/>
    <lineage>
        <taxon>Eukaryota</taxon>
        <taxon>Metazoa</taxon>
        <taxon>Spiralia</taxon>
        <taxon>Lophotrochozoa</taxon>
        <taxon>Annelida</taxon>
        <taxon>Polychaeta</taxon>
        <taxon>Sedentaria</taxon>
        <taxon>Canalipalpata</taxon>
        <taxon>Terebellida</taxon>
        <taxon>Terebelliformia</taxon>
        <taxon>Alvinellidae</taxon>
        <taxon>Paralvinella</taxon>
    </lineage>
</organism>
<keyword evidence="1" id="KW-0472">Membrane</keyword>
<reference evidence="2" key="1">
    <citation type="journal article" date="2023" name="Mol. Biol. Evol.">
        <title>Third-Generation Sequencing Reveals the Adaptive Role of the Epigenome in Three Deep-Sea Polychaetes.</title>
        <authorList>
            <person name="Perez M."/>
            <person name="Aroh O."/>
            <person name="Sun Y."/>
            <person name="Lan Y."/>
            <person name="Juniper S.K."/>
            <person name="Young C.R."/>
            <person name="Angers B."/>
            <person name="Qian P.Y."/>
        </authorList>
    </citation>
    <scope>NUCLEOTIDE SEQUENCE</scope>
    <source>
        <strain evidence="2">P08H-3</strain>
    </source>
</reference>
<keyword evidence="1" id="KW-0812">Transmembrane</keyword>
<feature type="transmembrane region" description="Helical" evidence="1">
    <location>
        <begin position="18"/>
        <end position="36"/>
    </location>
</feature>
<dbReference type="InterPro" id="IPR012444">
    <property type="entry name" value="DUF1647"/>
</dbReference>
<dbReference type="PANTHER" id="PTHR31389:SF4">
    <property type="entry name" value="LD39211P"/>
    <property type="match status" value="1"/>
</dbReference>
<gene>
    <name evidence="2" type="ORF">LSH36_371g03052</name>
</gene>
<accession>A0AAD9JE58</accession>
<keyword evidence="1" id="KW-1133">Transmembrane helix</keyword>
<evidence type="ECO:0000313" key="3">
    <source>
        <dbReference type="Proteomes" id="UP001208570"/>
    </source>
</evidence>
<keyword evidence="3" id="KW-1185">Reference proteome</keyword>
<dbReference type="Proteomes" id="UP001208570">
    <property type="component" value="Unassembled WGS sequence"/>
</dbReference>